<dbReference type="Proteomes" id="UP001595699">
    <property type="component" value="Unassembled WGS sequence"/>
</dbReference>
<evidence type="ECO:0000313" key="3">
    <source>
        <dbReference type="EMBL" id="MFC3766387.1"/>
    </source>
</evidence>
<dbReference type="EMBL" id="JBHRZH010000051">
    <property type="protein sequence ID" value="MFC3766387.1"/>
    <property type="molecule type" value="Genomic_DNA"/>
</dbReference>
<feature type="compositionally biased region" description="Basic and acidic residues" evidence="1">
    <location>
        <begin position="16"/>
        <end position="31"/>
    </location>
</feature>
<proteinExistence type="predicted"/>
<dbReference type="Pfam" id="PF15644">
    <property type="entry name" value="Gln_amidase"/>
    <property type="match status" value="1"/>
</dbReference>
<dbReference type="InterPro" id="IPR028908">
    <property type="entry name" value="Tox-PL_dom"/>
</dbReference>
<reference evidence="4" key="1">
    <citation type="journal article" date="2019" name="Int. J. Syst. Evol. Microbiol.">
        <title>The Global Catalogue of Microorganisms (GCM) 10K type strain sequencing project: providing services to taxonomists for standard genome sequencing and annotation.</title>
        <authorList>
            <consortium name="The Broad Institute Genomics Platform"/>
            <consortium name="The Broad Institute Genome Sequencing Center for Infectious Disease"/>
            <person name="Wu L."/>
            <person name="Ma J."/>
        </authorList>
    </citation>
    <scope>NUCLEOTIDE SEQUENCE [LARGE SCALE GENOMIC DNA]</scope>
    <source>
        <strain evidence="4">CGMCC 4.7241</strain>
    </source>
</reference>
<comment type="caution">
    <text evidence="3">The sequence shown here is derived from an EMBL/GenBank/DDBJ whole genome shotgun (WGS) entry which is preliminary data.</text>
</comment>
<dbReference type="RefSeq" id="WP_205117999.1">
    <property type="nucleotide sequence ID" value="NZ_JAFBCM010000001.1"/>
</dbReference>
<evidence type="ECO:0000256" key="1">
    <source>
        <dbReference type="SAM" id="MobiDB-lite"/>
    </source>
</evidence>
<evidence type="ECO:0000313" key="4">
    <source>
        <dbReference type="Proteomes" id="UP001595699"/>
    </source>
</evidence>
<protein>
    <submittedName>
        <fullName evidence="3">Toxin glutamine deamidase domain-containing protein</fullName>
    </submittedName>
</protein>
<organism evidence="3 4">
    <name type="scientific">Tenggerimyces flavus</name>
    <dbReference type="NCBI Taxonomy" id="1708749"/>
    <lineage>
        <taxon>Bacteria</taxon>
        <taxon>Bacillati</taxon>
        <taxon>Actinomycetota</taxon>
        <taxon>Actinomycetes</taxon>
        <taxon>Propionibacteriales</taxon>
        <taxon>Nocardioidaceae</taxon>
        <taxon>Tenggerimyces</taxon>
    </lineage>
</organism>
<evidence type="ECO:0000259" key="2">
    <source>
        <dbReference type="Pfam" id="PF15644"/>
    </source>
</evidence>
<sequence>MPDLRESVDATPIDAAHVRELDRAADAKAFDPRTPTYNPSDHVSTRREPAAPAPGLDSPVLLSLSAKVHAASADRFEPRVGGTSDSPAAPRPDGPEAAVESVEVPETDAFGPIDADRYREVPCVECRPQRAYELHGSKAALTEGEVSQIREAQEHVAEVLDDAGEDLTADDVQEALQYINPTRSEMNCVECAKSVDDVLSRRAAVAGPTPDQPPYELKAALSVRSLDYLDNVTSADVEQLVAEAGPGARGIVVGWRNQRPVHAYNVANIDGEVFWLDGQQDLMTERNPHNHKSLEFYLTSGGGQQ</sequence>
<keyword evidence="4" id="KW-1185">Reference proteome</keyword>
<feature type="domain" description="Tox-PL" evidence="2">
    <location>
        <begin position="187"/>
        <end position="280"/>
    </location>
</feature>
<feature type="region of interest" description="Disordered" evidence="1">
    <location>
        <begin position="1"/>
        <end position="58"/>
    </location>
</feature>
<gene>
    <name evidence="3" type="ORF">ACFOUW_36545</name>
</gene>
<accession>A0ABV7YMX6</accession>
<name>A0ABV7YMX6_9ACTN</name>
<feature type="compositionally biased region" description="Low complexity" evidence="1">
    <location>
        <begin position="95"/>
        <end position="104"/>
    </location>
</feature>
<feature type="region of interest" description="Disordered" evidence="1">
    <location>
        <begin position="72"/>
        <end position="104"/>
    </location>
</feature>